<feature type="transmembrane region" description="Helical" evidence="1">
    <location>
        <begin position="133"/>
        <end position="157"/>
    </location>
</feature>
<evidence type="ECO:0000256" key="1">
    <source>
        <dbReference type="SAM" id="Phobius"/>
    </source>
</evidence>
<feature type="transmembrane region" description="Helical" evidence="1">
    <location>
        <begin position="97"/>
        <end position="121"/>
    </location>
</feature>
<keyword evidence="1" id="KW-0812">Transmembrane</keyword>
<evidence type="ECO:0000313" key="2">
    <source>
        <dbReference type="EMBL" id="PCG71925.1"/>
    </source>
</evidence>
<sequence>MSVELPVCTRCCLCFPLRFGLIVWGYLRLVISALVLVVAEKSFSKTLTLTKTEPEVIYTIYAVLLAILLAFTLADILVNILFVIGGHRKVLKLLRAYYIYSIVLWIKTSLLGLAMIGYTIYWSISEEIDQFHVWVLVVNVSTILGQMLIQAYVILLIRSQIIKLKRIFAFRFINNATDCECTMESEDDSAHEINGGKSNKFSEIKDTAECICCDNNTND</sequence>
<reference evidence="2" key="1">
    <citation type="submission" date="2017-09" db="EMBL/GenBank/DDBJ databases">
        <title>Contemporary evolution of a Lepidopteran species, Heliothis virescens, in response to modern agricultural practices.</title>
        <authorList>
            <person name="Fritz M.L."/>
            <person name="Deyonke A.M."/>
            <person name="Papanicolaou A."/>
            <person name="Micinski S."/>
            <person name="Westbrook J."/>
            <person name="Gould F."/>
        </authorList>
    </citation>
    <scope>NUCLEOTIDE SEQUENCE [LARGE SCALE GENOMIC DNA]</scope>
    <source>
        <strain evidence="2">HvINT-</strain>
        <tissue evidence="2">Whole body</tissue>
    </source>
</reference>
<dbReference type="EMBL" id="NWSH01001267">
    <property type="protein sequence ID" value="PCG71925.1"/>
    <property type="molecule type" value="Genomic_DNA"/>
</dbReference>
<dbReference type="AlphaFoldDB" id="A0A2A4JIJ9"/>
<protein>
    <submittedName>
        <fullName evidence="2">Uncharacterized protein</fullName>
    </submittedName>
</protein>
<feature type="transmembrane region" description="Helical" evidence="1">
    <location>
        <begin position="59"/>
        <end position="85"/>
    </location>
</feature>
<organism evidence="2">
    <name type="scientific">Heliothis virescens</name>
    <name type="common">Tobacco budworm moth</name>
    <dbReference type="NCBI Taxonomy" id="7102"/>
    <lineage>
        <taxon>Eukaryota</taxon>
        <taxon>Metazoa</taxon>
        <taxon>Ecdysozoa</taxon>
        <taxon>Arthropoda</taxon>
        <taxon>Hexapoda</taxon>
        <taxon>Insecta</taxon>
        <taxon>Pterygota</taxon>
        <taxon>Neoptera</taxon>
        <taxon>Endopterygota</taxon>
        <taxon>Lepidoptera</taxon>
        <taxon>Glossata</taxon>
        <taxon>Ditrysia</taxon>
        <taxon>Noctuoidea</taxon>
        <taxon>Noctuidae</taxon>
        <taxon>Heliothinae</taxon>
        <taxon>Heliothis</taxon>
    </lineage>
</organism>
<keyword evidence="1" id="KW-1133">Transmembrane helix</keyword>
<gene>
    <name evidence="2" type="ORF">B5V51_1346</name>
</gene>
<proteinExistence type="predicted"/>
<comment type="caution">
    <text evidence="2">The sequence shown here is derived from an EMBL/GenBank/DDBJ whole genome shotgun (WGS) entry which is preliminary data.</text>
</comment>
<name>A0A2A4JIJ9_HELVI</name>
<keyword evidence="1" id="KW-0472">Membrane</keyword>
<feature type="transmembrane region" description="Helical" evidence="1">
    <location>
        <begin position="21"/>
        <end position="39"/>
    </location>
</feature>
<accession>A0A2A4JIJ9</accession>